<dbReference type="InterPro" id="IPR036382">
    <property type="entry name" value="Guanylin_sf"/>
</dbReference>
<reference evidence="9" key="1">
    <citation type="submission" date="2019-05" db="EMBL/GenBank/DDBJ databases">
        <authorList>
            <person name="Zhang S."/>
            <person name="Liu J."/>
        </authorList>
    </citation>
    <scope>NUCLEOTIDE SEQUENCE [LARGE SCALE GENOMIC DNA]</scope>
</reference>
<proteinExistence type="inferred from homology"/>
<evidence type="ECO:0000256" key="3">
    <source>
        <dbReference type="ARBA" id="ARBA00022525"/>
    </source>
</evidence>
<keyword evidence="8" id="KW-0472">Membrane</keyword>
<evidence type="ECO:0000313" key="9">
    <source>
        <dbReference type="Ensembl" id="ENSBGRP00000022281.1"/>
    </source>
</evidence>
<keyword evidence="10" id="KW-1185">Reference proteome</keyword>
<name>A0A8B9XL38_BOSMU</name>
<protein>
    <recommendedName>
        <fullName evidence="7">Guanylate cyclase activator 2B</fullName>
    </recommendedName>
</protein>
<keyword evidence="8" id="KW-1133">Transmembrane helix</keyword>
<dbReference type="PANTHER" id="PTHR11318:SF4">
    <property type="entry name" value="GUANYLATE CYCLASE ACTIVATOR 2B"/>
    <property type="match status" value="1"/>
</dbReference>
<keyword evidence="8" id="KW-0812">Transmembrane</keyword>
<comment type="similarity">
    <text evidence="2">Belongs to the guanylin family.</text>
</comment>
<reference evidence="9" key="2">
    <citation type="submission" date="2025-08" db="UniProtKB">
        <authorList>
            <consortium name="Ensembl"/>
        </authorList>
    </citation>
    <scope>IDENTIFICATION</scope>
</reference>
<sequence length="188" mass="20255">MSCTQGRHLTQHHAPVFSGPLYPHQPQPPSWEWALGLSGCQPAVNPALTGQLMSDQGAGGQPIKSCQMRKQVGARWTAAGHRESEMASRAVSGYLLCAVALVFLMLLQGTQSVYIQYQGFQVQLESVKQLNDLVGQWVPSPGLQDQSPQPSVCHHPALPLDLRPICASKDVASIFQALSESPLPHGAT</sequence>
<evidence type="ECO:0000256" key="2">
    <source>
        <dbReference type="ARBA" id="ARBA00009883"/>
    </source>
</evidence>
<evidence type="ECO:0000256" key="7">
    <source>
        <dbReference type="ARBA" id="ARBA00041176"/>
    </source>
</evidence>
<dbReference type="PRINTS" id="PR00774">
    <property type="entry name" value="GUANYLIN"/>
</dbReference>
<evidence type="ECO:0000313" key="10">
    <source>
        <dbReference type="Proteomes" id="UP000694520"/>
    </source>
</evidence>
<keyword evidence="3" id="KW-0964">Secreted</keyword>
<dbReference type="Gene3D" id="3.90.1450.10">
    <property type="entry name" value="Guanylin"/>
    <property type="match status" value="1"/>
</dbReference>
<dbReference type="InterPro" id="IPR000879">
    <property type="entry name" value="Guanylin"/>
</dbReference>
<evidence type="ECO:0000256" key="8">
    <source>
        <dbReference type="SAM" id="Phobius"/>
    </source>
</evidence>
<dbReference type="Pfam" id="PF02058">
    <property type="entry name" value="Guanylin"/>
    <property type="match status" value="1"/>
</dbReference>
<feature type="transmembrane region" description="Helical" evidence="8">
    <location>
        <begin position="91"/>
        <end position="109"/>
    </location>
</feature>
<evidence type="ECO:0000256" key="5">
    <source>
        <dbReference type="ARBA" id="ARBA00023157"/>
    </source>
</evidence>
<evidence type="ECO:0000256" key="4">
    <source>
        <dbReference type="ARBA" id="ARBA00022729"/>
    </source>
</evidence>
<dbReference type="Proteomes" id="UP000694520">
    <property type="component" value="Chromosome 3"/>
</dbReference>
<keyword evidence="4" id="KW-0732">Signal</keyword>
<comment type="function">
    <text evidence="6">Endogenous activator of intestinal guanylate cyclase. It stimulates this enzyme through the same receptor binding region as the heat-stable enterotoxins. May be a potent physiological regulator of intestinal fluid and electrolyte transport. May be an autocrine/paracrine regulator of intestinal salt and water transport.</text>
</comment>
<evidence type="ECO:0000256" key="1">
    <source>
        <dbReference type="ARBA" id="ARBA00004613"/>
    </source>
</evidence>
<dbReference type="PANTHER" id="PTHR11318">
    <property type="entry name" value="GUANYLIN FAMILY MEMBER"/>
    <property type="match status" value="1"/>
</dbReference>
<dbReference type="GeneTree" id="ENSGT00940000154436"/>
<organism evidence="9 10">
    <name type="scientific">Bos mutus grunniens</name>
    <name type="common">Wild yak</name>
    <name type="synonym">Bos grunniens</name>
    <dbReference type="NCBI Taxonomy" id="30521"/>
    <lineage>
        <taxon>Eukaryota</taxon>
        <taxon>Metazoa</taxon>
        <taxon>Chordata</taxon>
        <taxon>Craniata</taxon>
        <taxon>Vertebrata</taxon>
        <taxon>Euteleostomi</taxon>
        <taxon>Mammalia</taxon>
        <taxon>Eutheria</taxon>
        <taxon>Laurasiatheria</taxon>
        <taxon>Artiodactyla</taxon>
        <taxon>Ruminantia</taxon>
        <taxon>Pecora</taxon>
        <taxon>Bovidae</taxon>
        <taxon>Bovinae</taxon>
        <taxon>Bos</taxon>
    </lineage>
</organism>
<dbReference type="AlphaFoldDB" id="A0A8B9XL38"/>
<dbReference type="GO" id="GO:0005576">
    <property type="term" value="C:extracellular region"/>
    <property type="evidence" value="ECO:0007669"/>
    <property type="project" value="UniProtKB-SubCell"/>
</dbReference>
<dbReference type="Ensembl" id="ENSBGRT00000025713.1">
    <property type="protein sequence ID" value="ENSBGRP00000022281.1"/>
    <property type="gene ID" value="ENSBGRG00000013948.1"/>
</dbReference>
<dbReference type="SUPFAM" id="SSF89890">
    <property type="entry name" value="Proguanylin"/>
    <property type="match status" value="1"/>
</dbReference>
<accession>A0A8B9XL38</accession>
<evidence type="ECO:0000256" key="6">
    <source>
        <dbReference type="ARBA" id="ARBA00037765"/>
    </source>
</evidence>
<comment type="subcellular location">
    <subcellularLocation>
        <location evidence="1">Secreted</location>
    </subcellularLocation>
</comment>
<dbReference type="GO" id="GO:0030250">
    <property type="term" value="F:guanylate cyclase activator activity"/>
    <property type="evidence" value="ECO:0007669"/>
    <property type="project" value="InterPro"/>
</dbReference>
<reference evidence="9" key="3">
    <citation type="submission" date="2025-09" db="UniProtKB">
        <authorList>
            <consortium name="Ensembl"/>
        </authorList>
    </citation>
    <scope>IDENTIFICATION</scope>
</reference>
<keyword evidence="5" id="KW-1015">Disulfide bond</keyword>